<evidence type="ECO:0000256" key="4">
    <source>
        <dbReference type="SAM" id="Phobius"/>
    </source>
</evidence>
<dbReference type="Pfam" id="PF25973">
    <property type="entry name" value="BSH_CzcB"/>
    <property type="match status" value="1"/>
</dbReference>
<comment type="similarity">
    <text evidence="1">Belongs to the membrane fusion protein (MFP) (TC 8.A.1) family.</text>
</comment>
<evidence type="ECO:0000256" key="1">
    <source>
        <dbReference type="ARBA" id="ARBA00009477"/>
    </source>
</evidence>
<feature type="coiled-coil region" evidence="2">
    <location>
        <begin position="105"/>
        <end position="185"/>
    </location>
</feature>
<dbReference type="Gene3D" id="1.10.287.470">
    <property type="entry name" value="Helix hairpin bin"/>
    <property type="match status" value="1"/>
</dbReference>
<dbReference type="SUPFAM" id="SSF111369">
    <property type="entry name" value="HlyD-like secretion proteins"/>
    <property type="match status" value="1"/>
</dbReference>
<feature type="compositionally biased region" description="Polar residues" evidence="3">
    <location>
        <begin position="408"/>
        <end position="418"/>
    </location>
</feature>
<feature type="region of interest" description="Disordered" evidence="3">
    <location>
        <begin position="375"/>
        <end position="418"/>
    </location>
</feature>
<name>A0ABM5YH47_9ALTE</name>
<dbReference type="GeneID" id="83257473"/>
<reference evidence="6 7" key="1">
    <citation type="submission" date="2015-12" db="EMBL/GenBank/DDBJ databases">
        <title>Intraspecies pangenome expansion in the marine bacterium Alteromonas.</title>
        <authorList>
            <person name="Lopez-Perez M."/>
            <person name="Rodriguez-Valera F."/>
        </authorList>
    </citation>
    <scope>NUCLEOTIDE SEQUENCE [LARGE SCALE GENOMIC DNA]</scope>
    <source>
        <strain evidence="6 7">LMG 21861</strain>
    </source>
</reference>
<accession>A0ABM5YH47</accession>
<sequence length="418" mass="45357">MKNSIWIKSGIPLIIILVAFVIAAIMISSRKPPEQIPVETQAFLVDAKPMEYQPVSFVVDSQGNVVPRNKTSLSAQVSGRVVSLSDKFIVGGMFQKGDVLITLEQDDYRTEVKLAEAELAQARAALEEELARGKVAEQEWRSVSSVVPPELGLRKPQLAKEQANVKASEAKLERANRNLDRTLIRAPYNGIVVERNIDLGQFVSAGATVSTVYSTDTAEVRLPITDKDLMFVDIGNQSSNQSDVTLNATVGGKNRTWTGKLVRSEGILDSGSRVLYAVVEVKDPYQFNGGDNAPLRFGQFVQAKIVSHQKQDLTVLPRSILRLDNTVLTVNDNREIEIVPVDVVRTTADEAFIGSGLNSGALVVTSAVPNPYNGMKVRLPGDEPAMPPEAENDKESDTQSVDVKDDTTVTSPASSGGK</sequence>
<dbReference type="InterPro" id="IPR006143">
    <property type="entry name" value="RND_pump_MFP"/>
</dbReference>
<keyword evidence="4" id="KW-1133">Transmembrane helix</keyword>
<evidence type="ECO:0000313" key="6">
    <source>
        <dbReference type="EMBL" id="AMJ73785.1"/>
    </source>
</evidence>
<dbReference type="EMBL" id="CP013926">
    <property type="protein sequence ID" value="AMJ73785.1"/>
    <property type="molecule type" value="Genomic_DNA"/>
</dbReference>
<proteinExistence type="inferred from homology"/>
<evidence type="ECO:0000256" key="2">
    <source>
        <dbReference type="SAM" id="Coils"/>
    </source>
</evidence>
<dbReference type="Gene3D" id="2.40.50.100">
    <property type="match status" value="1"/>
</dbReference>
<feature type="domain" description="CzcB-like barrel-sandwich hybrid" evidence="5">
    <location>
        <begin position="73"/>
        <end position="212"/>
    </location>
</feature>
<gene>
    <name evidence="6" type="ORF">AVL57_07215</name>
</gene>
<feature type="compositionally biased region" description="Basic and acidic residues" evidence="3">
    <location>
        <begin position="391"/>
        <end position="407"/>
    </location>
</feature>
<organism evidence="6 7">
    <name type="scientific">Alteromonas stellipolaris</name>
    <dbReference type="NCBI Taxonomy" id="233316"/>
    <lineage>
        <taxon>Bacteria</taxon>
        <taxon>Pseudomonadati</taxon>
        <taxon>Pseudomonadota</taxon>
        <taxon>Gammaproteobacteria</taxon>
        <taxon>Alteromonadales</taxon>
        <taxon>Alteromonadaceae</taxon>
        <taxon>Alteromonas/Salinimonas group</taxon>
        <taxon>Alteromonas</taxon>
    </lineage>
</organism>
<dbReference type="PANTHER" id="PTHR30469">
    <property type="entry name" value="MULTIDRUG RESISTANCE PROTEIN MDTA"/>
    <property type="match status" value="1"/>
</dbReference>
<dbReference type="NCBIfam" id="TIGR01730">
    <property type="entry name" value="RND_mfp"/>
    <property type="match status" value="1"/>
</dbReference>
<dbReference type="Proteomes" id="UP000056750">
    <property type="component" value="Chromosome"/>
</dbReference>
<dbReference type="Gene3D" id="2.40.30.170">
    <property type="match status" value="1"/>
</dbReference>
<dbReference type="RefSeq" id="WP_057792108.1">
    <property type="nucleotide sequence ID" value="NZ_CANLMS010000003.1"/>
</dbReference>
<keyword evidence="7" id="KW-1185">Reference proteome</keyword>
<dbReference type="InterPro" id="IPR058647">
    <property type="entry name" value="BSH_CzcB-like"/>
</dbReference>
<feature type="transmembrane region" description="Helical" evidence="4">
    <location>
        <begin position="6"/>
        <end position="27"/>
    </location>
</feature>
<evidence type="ECO:0000256" key="3">
    <source>
        <dbReference type="SAM" id="MobiDB-lite"/>
    </source>
</evidence>
<evidence type="ECO:0000259" key="5">
    <source>
        <dbReference type="Pfam" id="PF25973"/>
    </source>
</evidence>
<protein>
    <submittedName>
        <fullName evidence="6">Efflux transporter periplasmic adaptor subunit</fullName>
    </submittedName>
</protein>
<keyword evidence="2" id="KW-0175">Coiled coil</keyword>
<dbReference type="PANTHER" id="PTHR30469:SF12">
    <property type="entry name" value="MULTIDRUG RESISTANCE PROTEIN MDTA"/>
    <property type="match status" value="1"/>
</dbReference>
<dbReference type="Gene3D" id="2.40.420.20">
    <property type="match status" value="1"/>
</dbReference>
<keyword evidence="4" id="KW-0472">Membrane</keyword>
<evidence type="ECO:0000313" key="7">
    <source>
        <dbReference type="Proteomes" id="UP000056750"/>
    </source>
</evidence>
<keyword evidence="4" id="KW-0812">Transmembrane</keyword>